<keyword evidence="4" id="KW-0460">Magnesium</keyword>
<dbReference type="GO" id="GO:0005525">
    <property type="term" value="F:GTP binding"/>
    <property type="evidence" value="ECO:0007669"/>
    <property type="project" value="UniProtKB-KW"/>
</dbReference>
<dbReference type="InParanoid" id="S7WAU2"/>
<evidence type="ECO:0000256" key="3">
    <source>
        <dbReference type="PIRSR" id="PIRSR606689-1"/>
    </source>
</evidence>
<dbReference type="OMA" id="RFRSEWG"/>
<dbReference type="HOGENOM" id="CLU_040729_10_5_1"/>
<dbReference type="PRINTS" id="PR00328">
    <property type="entry name" value="SAR1GTPBP"/>
</dbReference>
<name>S7WAU2_SPRLO</name>
<evidence type="ECO:0000313" key="5">
    <source>
        <dbReference type="EMBL" id="EPR80036.1"/>
    </source>
</evidence>
<dbReference type="SUPFAM" id="SSF52540">
    <property type="entry name" value="P-loop containing nucleoside triphosphate hydrolases"/>
    <property type="match status" value="1"/>
</dbReference>
<dbReference type="AlphaFoldDB" id="S7WAU2"/>
<protein>
    <submittedName>
        <fullName evidence="5">ADP-ribosylation factor family protein</fullName>
    </submittedName>
</protein>
<dbReference type="Proteomes" id="UP000014978">
    <property type="component" value="Unassembled WGS sequence"/>
</dbReference>
<feature type="binding site" evidence="3">
    <location>
        <position position="77"/>
    </location>
    <ligand>
        <name>GTP</name>
        <dbReference type="ChEBI" id="CHEBI:37565"/>
    </ligand>
</feature>
<dbReference type="GO" id="GO:0003924">
    <property type="term" value="F:GTPase activity"/>
    <property type="evidence" value="ECO:0007669"/>
    <property type="project" value="InterPro"/>
</dbReference>
<dbReference type="Gene3D" id="3.40.50.300">
    <property type="entry name" value="P-loop containing nucleotide triphosphate hydrolases"/>
    <property type="match status" value="1"/>
</dbReference>
<keyword evidence="1 3" id="KW-0547">Nucleotide-binding</keyword>
<dbReference type="SMART" id="SM00177">
    <property type="entry name" value="ARF"/>
    <property type="match status" value="1"/>
</dbReference>
<evidence type="ECO:0000256" key="1">
    <source>
        <dbReference type="ARBA" id="ARBA00022741"/>
    </source>
</evidence>
<dbReference type="PANTHER" id="PTHR45732">
    <property type="entry name" value="ADP-RIBOSYLATION FACTOR-LIKE PROTEIN 8"/>
    <property type="match status" value="1"/>
</dbReference>
<feature type="binding site" evidence="4">
    <location>
        <position position="38"/>
    </location>
    <ligand>
        <name>Mg(2+)</name>
        <dbReference type="ChEBI" id="CHEBI:18420"/>
    </ligand>
</feature>
<evidence type="ECO:0000256" key="4">
    <source>
        <dbReference type="PIRSR" id="PIRSR606689-2"/>
    </source>
</evidence>
<dbReference type="InterPro" id="IPR027417">
    <property type="entry name" value="P-loop_NTPase"/>
</dbReference>
<sequence length="193" mass="22295">MGFKICSYLINRIKFIYQKIFVKRLKVGFIGLEESGKSTMVYALFENKYREDIGSSEVRVSKHIIDNVEITIYDIPGNQTSQSKWDHYFKKVDVLVFFQSLIDSPEKIERSREALHGLLYRNMWMKKSLLILGTKNDLPEAIGCKDLIIQLDLVSIVDREVACYSISSKNMVNVDLVRDWLIEQATLGAESNM</sequence>
<dbReference type="InterPro" id="IPR006689">
    <property type="entry name" value="Small_GTPase_ARF/SAR"/>
</dbReference>
<dbReference type="EMBL" id="ATCN01000029">
    <property type="protein sequence ID" value="EPR80036.1"/>
    <property type="molecule type" value="Genomic_DNA"/>
</dbReference>
<dbReference type="PANTHER" id="PTHR45732:SF7">
    <property type="entry name" value="ADP-RIBOSYLATION FACTOR-LIKE PROTEIN 8"/>
    <property type="match status" value="1"/>
</dbReference>
<keyword evidence="4" id="KW-0479">Metal-binding</keyword>
<dbReference type="SMART" id="SM00178">
    <property type="entry name" value="SAR"/>
    <property type="match status" value="1"/>
</dbReference>
<accession>S7WAU2</accession>
<reference evidence="6" key="1">
    <citation type="journal article" date="2013" name="PLoS Genet.">
        <title>The genome of Spraguea lophii and the basis of host-microsporidian interactions.</title>
        <authorList>
            <person name="Campbell S.E."/>
            <person name="Williams T.A."/>
            <person name="Yousuf A."/>
            <person name="Soanes D.M."/>
            <person name="Paszkiewicz K.H."/>
            <person name="Williams B.A.P."/>
        </authorList>
    </citation>
    <scope>NUCLEOTIDE SEQUENCE [LARGE SCALE GENOMIC DNA]</scope>
    <source>
        <strain evidence="6">42_110</strain>
    </source>
</reference>
<comment type="caution">
    <text evidence="5">The sequence shown here is derived from an EMBL/GenBank/DDBJ whole genome shotgun (WGS) entry which is preliminary data.</text>
</comment>
<organism evidence="5 6">
    <name type="scientific">Spraguea lophii (strain 42_110)</name>
    <name type="common">Microsporidian parasite</name>
    <dbReference type="NCBI Taxonomy" id="1358809"/>
    <lineage>
        <taxon>Eukaryota</taxon>
        <taxon>Fungi</taxon>
        <taxon>Fungi incertae sedis</taxon>
        <taxon>Microsporidia</taxon>
        <taxon>Spragueidae</taxon>
        <taxon>Spraguea</taxon>
    </lineage>
</organism>
<keyword evidence="2 3" id="KW-0342">GTP-binding</keyword>
<dbReference type="STRING" id="1358809.S7WAU2"/>
<dbReference type="VEuPathDB" id="MicrosporidiaDB:SLOPH_111"/>
<gene>
    <name evidence="5" type="ORF">SLOPH_111</name>
</gene>
<feature type="binding site" evidence="3">
    <location>
        <begin position="31"/>
        <end position="38"/>
    </location>
    <ligand>
        <name>GTP</name>
        <dbReference type="ChEBI" id="CHEBI:37565"/>
    </ligand>
</feature>
<dbReference type="Pfam" id="PF00025">
    <property type="entry name" value="Arf"/>
    <property type="match status" value="1"/>
</dbReference>
<evidence type="ECO:0000313" key="6">
    <source>
        <dbReference type="Proteomes" id="UP000014978"/>
    </source>
</evidence>
<dbReference type="GO" id="GO:0046872">
    <property type="term" value="F:metal ion binding"/>
    <property type="evidence" value="ECO:0007669"/>
    <property type="project" value="UniProtKB-KW"/>
</dbReference>
<dbReference type="OrthoDB" id="2011769at2759"/>
<proteinExistence type="predicted"/>
<keyword evidence="6" id="KW-1185">Reference proteome</keyword>
<evidence type="ECO:0000256" key="2">
    <source>
        <dbReference type="ARBA" id="ARBA00023134"/>
    </source>
</evidence>